<proteinExistence type="inferred from homology"/>
<dbReference type="PROSITE" id="PS50928">
    <property type="entry name" value="ABC_TM1"/>
    <property type="match status" value="1"/>
</dbReference>
<keyword evidence="11" id="KW-1185">Reference proteome</keyword>
<keyword evidence="6 7" id="KW-0472">Membrane</keyword>
<feature type="transmembrane region" description="Helical" evidence="7">
    <location>
        <begin position="182"/>
        <end position="205"/>
    </location>
</feature>
<feature type="compositionally biased region" description="Low complexity" evidence="8">
    <location>
        <begin position="10"/>
        <end position="19"/>
    </location>
</feature>
<feature type="transmembrane region" description="Helical" evidence="7">
    <location>
        <begin position="226"/>
        <end position="249"/>
    </location>
</feature>
<dbReference type="GO" id="GO:0055085">
    <property type="term" value="P:transmembrane transport"/>
    <property type="evidence" value="ECO:0007669"/>
    <property type="project" value="InterPro"/>
</dbReference>
<dbReference type="AlphaFoldDB" id="A0A2P8E8Z7"/>
<dbReference type="SUPFAM" id="SSF161098">
    <property type="entry name" value="MetI-like"/>
    <property type="match status" value="1"/>
</dbReference>
<keyword evidence="3" id="KW-1003">Cell membrane</keyword>
<sequence>MTMKLKERSAGSASANSRRSPPDAVGRRGLSQTQVALALVAPALLLYAVVLLYPLVASLWVGLFDRSLVRPGSEFVGLQNVQDVLSEDFVGLLSRTLVFASGATVLPFLVAFGLALLLNQGIRGQGALRGILLFPWILPGVVVSFLWLWIFNPNNGVLNGALRELGLIEENLNVFTSPWQSMLLVIVAKSWQTFPWVMVMMLAGLQAVPRDLLEAVSADGGGTLRRFWHVTLPSLRGIIFTVLLLELLWNFQHFEMIWVLTRGGPAGATTTFSVELYETAFQSFDLGRAGAVGILWMAVLSIPVWLFTKYGDRRVG</sequence>
<dbReference type="PANTHER" id="PTHR43227:SF7">
    <property type="entry name" value="ARABINOOLIGOSACCHARIDES TRANSPORT SYSTEM PERMEASE PROTEIN ARAP"/>
    <property type="match status" value="1"/>
</dbReference>
<dbReference type="Proteomes" id="UP000243528">
    <property type="component" value="Unassembled WGS sequence"/>
</dbReference>
<organism evidence="10 11">
    <name type="scientific">Haloactinopolyspora alba</name>
    <dbReference type="NCBI Taxonomy" id="648780"/>
    <lineage>
        <taxon>Bacteria</taxon>
        <taxon>Bacillati</taxon>
        <taxon>Actinomycetota</taxon>
        <taxon>Actinomycetes</taxon>
        <taxon>Jiangellales</taxon>
        <taxon>Jiangellaceae</taxon>
        <taxon>Haloactinopolyspora</taxon>
    </lineage>
</organism>
<name>A0A2P8E8Z7_9ACTN</name>
<evidence type="ECO:0000256" key="8">
    <source>
        <dbReference type="SAM" id="MobiDB-lite"/>
    </source>
</evidence>
<dbReference type="EMBL" id="PYGE01000003">
    <property type="protein sequence ID" value="PSL05951.1"/>
    <property type="molecule type" value="Genomic_DNA"/>
</dbReference>
<evidence type="ECO:0000256" key="6">
    <source>
        <dbReference type="ARBA" id="ARBA00023136"/>
    </source>
</evidence>
<evidence type="ECO:0000313" key="10">
    <source>
        <dbReference type="EMBL" id="PSL05951.1"/>
    </source>
</evidence>
<keyword evidence="4 7" id="KW-0812">Transmembrane</keyword>
<evidence type="ECO:0000256" key="5">
    <source>
        <dbReference type="ARBA" id="ARBA00022989"/>
    </source>
</evidence>
<reference evidence="10 11" key="1">
    <citation type="submission" date="2018-03" db="EMBL/GenBank/DDBJ databases">
        <title>Genomic Encyclopedia of Archaeal and Bacterial Type Strains, Phase II (KMG-II): from individual species to whole genera.</title>
        <authorList>
            <person name="Goeker M."/>
        </authorList>
    </citation>
    <scope>NUCLEOTIDE SEQUENCE [LARGE SCALE GENOMIC DNA]</scope>
    <source>
        <strain evidence="10 11">DSM 45211</strain>
    </source>
</reference>
<evidence type="ECO:0000256" key="4">
    <source>
        <dbReference type="ARBA" id="ARBA00022692"/>
    </source>
</evidence>
<feature type="domain" description="ABC transmembrane type-1" evidence="9">
    <location>
        <begin position="93"/>
        <end position="307"/>
    </location>
</feature>
<feature type="transmembrane region" description="Helical" evidence="7">
    <location>
        <begin position="97"/>
        <end position="118"/>
    </location>
</feature>
<comment type="caution">
    <text evidence="10">The sequence shown here is derived from an EMBL/GenBank/DDBJ whole genome shotgun (WGS) entry which is preliminary data.</text>
</comment>
<dbReference type="CDD" id="cd06261">
    <property type="entry name" value="TM_PBP2"/>
    <property type="match status" value="1"/>
</dbReference>
<evidence type="ECO:0000256" key="2">
    <source>
        <dbReference type="ARBA" id="ARBA00022448"/>
    </source>
</evidence>
<comment type="similarity">
    <text evidence="7">Belongs to the binding-protein-dependent transport system permease family.</text>
</comment>
<dbReference type="RefSeq" id="WP_211300013.1">
    <property type="nucleotide sequence ID" value="NZ_ML142901.1"/>
</dbReference>
<dbReference type="Gene3D" id="1.10.3720.10">
    <property type="entry name" value="MetI-like"/>
    <property type="match status" value="1"/>
</dbReference>
<evidence type="ECO:0000256" key="3">
    <source>
        <dbReference type="ARBA" id="ARBA00022475"/>
    </source>
</evidence>
<gene>
    <name evidence="10" type="ORF">CLV30_103103</name>
</gene>
<feature type="transmembrane region" description="Helical" evidence="7">
    <location>
        <begin position="35"/>
        <end position="61"/>
    </location>
</feature>
<feature type="transmembrane region" description="Helical" evidence="7">
    <location>
        <begin position="130"/>
        <end position="150"/>
    </location>
</feature>
<dbReference type="InterPro" id="IPR035906">
    <property type="entry name" value="MetI-like_sf"/>
</dbReference>
<dbReference type="Pfam" id="PF00528">
    <property type="entry name" value="BPD_transp_1"/>
    <property type="match status" value="1"/>
</dbReference>
<feature type="region of interest" description="Disordered" evidence="8">
    <location>
        <begin position="1"/>
        <end position="27"/>
    </location>
</feature>
<keyword evidence="5 7" id="KW-1133">Transmembrane helix</keyword>
<protein>
    <submittedName>
        <fullName evidence="10">Carbohydrate ABC transporter membrane protein 1 (CUT1 family)</fullName>
    </submittedName>
</protein>
<dbReference type="GO" id="GO:0005886">
    <property type="term" value="C:plasma membrane"/>
    <property type="evidence" value="ECO:0007669"/>
    <property type="project" value="UniProtKB-SubCell"/>
</dbReference>
<evidence type="ECO:0000313" key="11">
    <source>
        <dbReference type="Proteomes" id="UP000243528"/>
    </source>
</evidence>
<evidence type="ECO:0000256" key="1">
    <source>
        <dbReference type="ARBA" id="ARBA00004651"/>
    </source>
</evidence>
<accession>A0A2P8E8Z7</accession>
<evidence type="ECO:0000259" key="9">
    <source>
        <dbReference type="PROSITE" id="PS50928"/>
    </source>
</evidence>
<dbReference type="InterPro" id="IPR000515">
    <property type="entry name" value="MetI-like"/>
</dbReference>
<evidence type="ECO:0000256" key="7">
    <source>
        <dbReference type="RuleBase" id="RU363032"/>
    </source>
</evidence>
<dbReference type="PANTHER" id="PTHR43227">
    <property type="entry name" value="BLL4140 PROTEIN"/>
    <property type="match status" value="1"/>
</dbReference>
<keyword evidence="2 7" id="KW-0813">Transport</keyword>
<dbReference type="InterPro" id="IPR050809">
    <property type="entry name" value="UgpAE/MalFG_permease"/>
</dbReference>
<comment type="subcellular location">
    <subcellularLocation>
        <location evidence="1 7">Cell membrane</location>
        <topology evidence="1 7">Multi-pass membrane protein</topology>
    </subcellularLocation>
</comment>
<feature type="transmembrane region" description="Helical" evidence="7">
    <location>
        <begin position="286"/>
        <end position="307"/>
    </location>
</feature>